<dbReference type="Gene3D" id="3.30.70.360">
    <property type="match status" value="1"/>
</dbReference>
<dbReference type="EMBL" id="BAABCX010000005">
    <property type="protein sequence ID" value="GAA3547985.1"/>
    <property type="molecule type" value="Genomic_DNA"/>
</dbReference>
<dbReference type="Pfam" id="PF07687">
    <property type="entry name" value="M20_dimer"/>
    <property type="match status" value="1"/>
</dbReference>
<dbReference type="InterPro" id="IPR036264">
    <property type="entry name" value="Bact_exopeptidase_dim_dom"/>
</dbReference>
<comment type="caution">
    <text evidence="3">The sequence shown here is derived from an EMBL/GenBank/DDBJ whole genome shotgun (WGS) entry which is preliminary data.</text>
</comment>
<sequence length="391" mass="41853">MKERDIERMIAFRRELHRFPELSCGEQQTAERVAGMLREIGVDEVHQGIGGHGVVGIINGLSAGRSVGLRADMDALPLSEENTIEYRSSHQGVMHACGHDGHTAMLAGAALSLVQNRPSSGRVVLIFQPAEELGTGAPAMLDDGLLERFPIDAIFGLHNWPGVEAGCFVVHDRPHMASSDDFEVRFNSEGGHGAMPHLAPDPVLASGLFVTALQQIVSRNTNPEDIAVVSVGSLQSGHASNIIPASARLKGTARSFKPEIRRQIEKRIHDIVEGIALATGCSPAIDYRPSTPPVANDPACAALSRSVVAELWGEALLVDHPISMGADDMGAFLEKVPGAYAWIGNGCGSAAPQLHQPDYDFNDGILEKGSRFLAHAARRFLDSNRLVQGVI</sequence>
<dbReference type="InterPro" id="IPR011650">
    <property type="entry name" value="Peptidase_M20_dimer"/>
</dbReference>
<name>A0ABP6W8Q8_9GAMM</name>
<reference evidence="4" key="1">
    <citation type="journal article" date="2019" name="Int. J. Syst. Evol. Microbiol.">
        <title>The Global Catalogue of Microorganisms (GCM) 10K type strain sequencing project: providing services to taxonomists for standard genome sequencing and annotation.</title>
        <authorList>
            <consortium name="The Broad Institute Genomics Platform"/>
            <consortium name="The Broad Institute Genome Sequencing Center for Infectious Disease"/>
            <person name="Wu L."/>
            <person name="Ma J."/>
        </authorList>
    </citation>
    <scope>NUCLEOTIDE SEQUENCE [LARGE SCALE GENOMIC DNA]</scope>
    <source>
        <strain evidence="4">JCM 17110</strain>
    </source>
</reference>
<dbReference type="PANTHER" id="PTHR11014:SF63">
    <property type="entry name" value="METALLOPEPTIDASE, PUTATIVE (AFU_ORTHOLOGUE AFUA_6G09600)-RELATED"/>
    <property type="match status" value="1"/>
</dbReference>
<dbReference type="InterPro" id="IPR002933">
    <property type="entry name" value="Peptidase_M20"/>
</dbReference>
<dbReference type="SUPFAM" id="SSF55031">
    <property type="entry name" value="Bacterial exopeptidase dimerisation domain"/>
    <property type="match status" value="1"/>
</dbReference>
<dbReference type="RefSeq" id="WP_344959562.1">
    <property type="nucleotide sequence ID" value="NZ_BAABCX010000005.1"/>
</dbReference>
<accession>A0ABP6W8Q8</accession>
<dbReference type="Pfam" id="PF01546">
    <property type="entry name" value="Peptidase_M20"/>
    <property type="match status" value="1"/>
</dbReference>
<dbReference type="NCBIfam" id="TIGR01891">
    <property type="entry name" value="amidohydrolases"/>
    <property type="match status" value="1"/>
</dbReference>
<evidence type="ECO:0000259" key="2">
    <source>
        <dbReference type="Pfam" id="PF07687"/>
    </source>
</evidence>
<protein>
    <submittedName>
        <fullName evidence="3">M20 aminoacylase family protein</fullName>
    </submittedName>
</protein>
<evidence type="ECO:0000313" key="4">
    <source>
        <dbReference type="Proteomes" id="UP001500795"/>
    </source>
</evidence>
<proteinExistence type="predicted"/>
<dbReference type="Proteomes" id="UP001500795">
    <property type="component" value="Unassembled WGS sequence"/>
</dbReference>
<evidence type="ECO:0000313" key="3">
    <source>
        <dbReference type="EMBL" id="GAA3547985.1"/>
    </source>
</evidence>
<dbReference type="Gene3D" id="3.40.630.10">
    <property type="entry name" value="Zn peptidases"/>
    <property type="match status" value="1"/>
</dbReference>
<dbReference type="PANTHER" id="PTHR11014">
    <property type="entry name" value="PEPTIDASE M20 FAMILY MEMBER"/>
    <property type="match status" value="1"/>
</dbReference>
<dbReference type="InterPro" id="IPR017439">
    <property type="entry name" value="Amidohydrolase"/>
</dbReference>
<gene>
    <name evidence="3" type="ORF">GCM10022394_30160</name>
</gene>
<dbReference type="SUPFAM" id="SSF53187">
    <property type="entry name" value="Zn-dependent exopeptidases"/>
    <property type="match status" value="1"/>
</dbReference>
<dbReference type="PIRSF" id="PIRSF005962">
    <property type="entry name" value="Pept_M20D_amidohydro"/>
    <property type="match status" value="1"/>
</dbReference>
<keyword evidence="1" id="KW-0378">Hydrolase</keyword>
<keyword evidence="4" id="KW-1185">Reference proteome</keyword>
<evidence type="ECO:0000256" key="1">
    <source>
        <dbReference type="ARBA" id="ARBA00022801"/>
    </source>
</evidence>
<organism evidence="3 4">
    <name type="scientific">Zobellella aerophila</name>
    <dbReference type="NCBI Taxonomy" id="870480"/>
    <lineage>
        <taxon>Bacteria</taxon>
        <taxon>Pseudomonadati</taxon>
        <taxon>Pseudomonadota</taxon>
        <taxon>Gammaproteobacteria</taxon>
        <taxon>Aeromonadales</taxon>
        <taxon>Aeromonadaceae</taxon>
        <taxon>Zobellella</taxon>
    </lineage>
</organism>
<feature type="domain" description="Peptidase M20 dimerisation" evidence="2">
    <location>
        <begin position="181"/>
        <end position="274"/>
    </location>
</feature>